<dbReference type="PATRIC" id="fig|1136941.3.peg.1450"/>
<gene>
    <name evidence="2" type="ORF">ACH46_07075</name>
</gene>
<evidence type="ECO:0000313" key="2">
    <source>
        <dbReference type="EMBL" id="ALG84306.1"/>
    </source>
</evidence>
<accession>A0A0N9NBC4</accession>
<evidence type="ECO:0000313" key="3">
    <source>
        <dbReference type="Proteomes" id="UP000063789"/>
    </source>
</evidence>
<feature type="transmembrane region" description="Helical" evidence="1">
    <location>
        <begin position="7"/>
        <end position="27"/>
    </location>
</feature>
<feature type="transmembrane region" description="Helical" evidence="1">
    <location>
        <begin position="72"/>
        <end position="91"/>
    </location>
</feature>
<dbReference type="Proteomes" id="UP000063789">
    <property type="component" value="Chromosome"/>
</dbReference>
<keyword evidence="1" id="KW-1133">Transmembrane helix</keyword>
<name>A0A0N9NBC4_9ACTN</name>
<keyword evidence="3" id="KW-1185">Reference proteome</keyword>
<protein>
    <submittedName>
        <fullName evidence="2">Uncharacterized protein</fullName>
    </submittedName>
</protein>
<dbReference type="STRING" id="1136941.ACH46_07075"/>
<dbReference type="AlphaFoldDB" id="A0A0N9NBC4"/>
<dbReference type="OrthoDB" id="4638025at2"/>
<feature type="transmembrane region" description="Helical" evidence="1">
    <location>
        <begin position="39"/>
        <end position="60"/>
    </location>
</feature>
<keyword evidence="1" id="KW-0812">Transmembrane</keyword>
<organism evidence="2 3">
    <name type="scientific">Gordonia phthalatica</name>
    <dbReference type="NCBI Taxonomy" id="1136941"/>
    <lineage>
        <taxon>Bacteria</taxon>
        <taxon>Bacillati</taxon>
        <taxon>Actinomycetota</taxon>
        <taxon>Actinomycetes</taxon>
        <taxon>Mycobacteriales</taxon>
        <taxon>Gordoniaceae</taxon>
        <taxon>Gordonia</taxon>
    </lineage>
</organism>
<dbReference type="KEGG" id="goq:ACH46_07075"/>
<reference evidence="2 3" key="2">
    <citation type="journal article" date="2017" name="Int. J. Syst. Evol. Microbiol.">
        <title>Gordonia phthalatica sp. nov., a di-n-butyl phthalate-degrading bacterium isolated from activated sludge.</title>
        <authorList>
            <person name="Jin D."/>
            <person name="Kong X."/>
            <person name="Jia M."/>
            <person name="Yu X."/>
            <person name="Wang X."/>
            <person name="Zhuang X."/>
            <person name="Deng Y."/>
            <person name="Bai Z."/>
        </authorList>
    </citation>
    <scope>NUCLEOTIDE SEQUENCE [LARGE SCALE GENOMIC DNA]</scope>
    <source>
        <strain evidence="2 3">QH-11</strain>
    </source>
</reference>
<feature type="transmembrane region" description="Helical" evidence="1">
    <location>
        <begin position="138"/>
        <end position="162"/>
    </location>
</feature>
<reference evidence="3" key="1">
    <citation type="submission" date="2015-06" db="EMBL/GenBank/DDBJ databases">
        <title>Complete genome sequence and metabolic analysis of phthalate degradation pathway in Gordonia sp. QH-11.</title>
        <authorList>
            <person name="Jin D."/>
            <person name="Kong X."/>
            <person name="Bai Z."/>
        </authorList>
    </citation>
    <scope>NUCLEOTIDE SEQUENCE [LARGE SCALE GENOMIC DNA]</scope>
    <source>
        <strain evidence="3">QH-11</strain>
    </source>
</reference>
<dbReference type="RefSeq" id="WP_062392287.1">
    <property type="nucleotide sequence ID" value="NZ_CP011853.1"/>
</dbReference>
<sequence>MKTQRVIVGTVSALFAVIFGIAAIITSSRPAQIDDAPRWVAVFAVLVGIGELVVVGSARVRTRVRPRGSRAFAVLTGGFGVAMILVVVLGWRQHGQRALLRFYDEYGSVILSCAAGIAAGLALLLLSPRWAAFRPGRAGAVVAAVTAVVWASTVAPLTVLYANPWHTDLIRAVPRSTQTADSPYRIGSVSVNVSVLTFPGGFAIAENGVLTAYDSRRGEPAWRFDYSELAGGGVAELRSAGTAGGAIDLVLDSVVITLAASDGEVLGTELTSEDLRSGEPYDVPGSDGRLTFGYESGAVDDEVSIRDASGSLLDQFGIPREATGEGHPFVVKGIGDTVIGYSSYRANALFVRNIRTRSTTEISLAGSDAAQSDQLANLPIVAPVGARIWVVGGRESIRVDPVSGEVDRAPTTCRRGGKVMGVWSVGDGALAWCWGRDGRDELATEFVGIP</sequence>
<dbReference type="EMBL" id="CP011853">
    <property type="protein sequence ID" value="ALG84306.1"/>
    <property type="molecule type" value="Genomic_DNA"/>
</dbReference>
<keyword evidence="1" id="KW-0472">Membrane</keyword>
<feature type="transmembrane region" description="Helical" evidence="1">
    <location>
        <begin position="106"/>
        <end position="126"/>
    </location>
</feature>
<proteinExistence type="predicted"/>
<evidence type="ECO:0000256" key="1">
    <source>
        <dbReference type="SAM" id="Phobius"/>
    </source>
</evidence>